<dbReference type="EMBL" id="CACVBM020000665">
    <property type="protein sequence ID" value="CAA7021847.1"/>
    <property type="molecule type" value="Genomic_DNA"/>
</dbReference>
<gene>
    <name evidence="2" type="ORF">MERR_LOCUS9082</name>
</gene>
<dbReference type="AlphaFoldDB" id="A0A6D2I2A0"/>
<dbReference type="InterPro" id="IPR026960">
    <property type="entry name" value="RVT-Znf"/>
</dbReference>
<feature type="domain" description="Reverse transcriptase zinc-binding" evidence="1">
    <location>
        <begin position="2"/>
        <end position="42"/>
    </location>
</feature>
<protein>
    <recommendedName>
        <fullName evidence="1">Reverse transcriptase zinc-binding domain-containing protein</fullName>
    </recommendedName>
</protein>
<dbReference type="OrthoDB" id="1938430at2759"/>
<proteinExistence type="predicted"/>
<comment type="caution">
    <text evidence="2">The sequence shown here is derived from an EMBL/GenBank/DDBJ whole genome shotgun (WGS) entry which is preliminary data.</text>
</comment>
<organism evidence="2 3">
    <name type="scientific">Microthlaspi erraticum</name>
    <dbReference type="NCBI Taxonomy" id="1685480"/>
    <lineage>
        <taxon>Eukaryota</taxon>
        <taxon>Viridiplantae</taxon>
        <taxon>Streptophyta</taxon>
        <taxon>Embryophyta</taxon>
        <taxon>Tracheophyta</taxon>
        <taxon>Spermatophyta</taxon>
        <taxon>Magnoliopsida</taxon>
        <taxon>eudicotyledons</taxon>
        <taxon>Gunneridae</taxon>
        <taxon>Pentapetalae</taxon>
        <taxon>rosids</taxon>
        <taxon>malvids</taxon>
        <taxon>Brassicales</taxon>
        <taxon>Brassicaceae</taxon>
        <taxon>Coluteocarpeae</taxon>
        <taxon>Microthlaspi</taxon>
    </lineage>
</organism>
<evidence type="ECO:0000313" key="3">
    <source>
        <dbReference type="Proteomes" id="UP000467841"/>
    </source>
</evidence>
<dbReference type="PANTHER" id="PTHR33116:SF66">
    <property type="entry name" value="REVERSE TRANSCRIPTASE ZINC-BINDING DOMAIN-CONTAINING PROTEIN"/>
    <property type="match status" value="1"/>
</dbReference>
<keyword evidence="3" id="KW-1185">Reference proteome</keyword>
<dbReference type="Pfam" id="PF13966">
    <property type="entry name" value="zf-RVT"/>
    <property type="match status" value="1"/>
</dbReference>
<accession>A0A6D2I2A0</accession>
<evidence type="ECO:0000259" key="1">
    <source>
        <dbReference type="Pfam" id="PF13966"/>
    </source>
</evidence>
<dbReference type="Proteomes" id="UP000467841">
    <property type="component" value="Unassembled WGS sequence"/>
</dbReference>
<reference evidence="2" key="1">
    <citation type="submission" date="2020-01" db="EMBL/GenBank/DDBJ databases">
        <authorList>
            <person name="Mishra B."/>
        </authorList>
    </citation>
    <scope>NUCLEOTIDE SEQUENCE [LARGE SCALE GENOMIC DNA]</scope>
</reference>
<sequence>MLTRDRLRGWGIQVSPLCLLCNVLHESRQHLFFDCAYSKEIWSSFTTAANLNAPPLFEDSIIWITHSTSDKNVKTILKILFHASVYFIWKERNARLHTNVARSPSSVLQDIKGLLRRKLDPMSRAQRNSPSTVSFLTTWFSVFQVH</sequence>
<evidence type="ECO:0000313" key="2">
    <source>
        <dbReference type="EMBL" id="CAA7021847.1"/>
    </source>
</evidence>
<dbReference type="PANTHER" id="PTHR33116">
    <property type="entry name" value="REVERSE TRANSCRIPTASE ZINC-BINDING DOMAIN-CONTAINING PROTEIN-RELATED-RELATED"/>
    <property type="match status" value="1"/>
</dbReference>
<name>A0A6D2I2A0_9BRAS</name>